<sequence length="136" mass="15346">MKPARLKWAALTCLALAPAAGCLFDDDNSFTYDVTWYCGMDECTRTEEVQRYDRARQDYSTLTITSSVDDTLFTDGIIAVSNEVPREDCRLVHGLNFLGQDIEPARFCYTPDGFELRVTIPGDGDENSTTWLLRTN</sequence>
<proteinExistence type="predicted"/>
<keyword evidence="1" id="KW-0732">Signal</keyword>
<dbReference type="AlphaFoldDB" id="D0LKX1"/>
<feature type="chain" id="PRO_5003010218" description="Lipoprotein" evidence="1">
    <location>
        <begin position="26"/>
        <end position="136"/>
    </location>
</feature>
<dbReference type="EMBL" id="CP001804">
    <property type="protein sequence ID" value="ACY16691.1"/>
    <property type="molecule type" value="Genomic_DNA"/>
</dbReference>
<protein>
    <recommendedName>
        <fullName evidence="4">Lipoprotein</fullName>
    </recommendedName>
</protein>
<organism evidence="2 3">
    <name type="scientific">Haliangium ochraceum (strain DSM 14365 / JCM 11303 / SMP-2)</name>
    <dbReference type="NCBI Taxonomy" id="502025"/>
    <lineage>
        <taxon>Bacteria</taxon>
        <taxon>Pseudomonadati</taxon>
        <taxon>Myxococcota</taxon>
        <taxon>Polyangia</taxon>
        <taxon>Haliangiales</taxon>
        <taxon>Kofleriaceae</taxon>
        <taxon>Haliangium</taxon>
    </lineage>
</organism>
<name>D0LKX1_HALO1</name>
<feature type="signal peptide" evidence="1">
    <location>
        <begin position="1"/>
        <end position="25"/>
    </location>
</feature>
<dbReference type="HOGENOM" id="CLU_156493_0_0_7"/>
<keyword evidence="3" id="KW-1185">Reference proteome</keyword>
<evidence type="ECO:0008006" key="4">
    <source>
        <dbReference type="Google" id="ProtNLM"/>
    </source>
</evidence>
<evidence type="ECO:0000313" key="3">
    <source>
        <dbReference type="Proteomes" id="UP000001880"/>
    </source>
</evidence>
<gene>
    <name evidence="2" type="ordered locus">Hoch_4193</name>
</gene>
<dbReference type="KEGG" id="hoh:Hoch_4193"/>
<reference evidence="2 3" key="1">
    <citation type="journal article" date="2010" name="Stand. Genomic Sci.">
        <title>Complete genome sequence of Haliangium ochraceum type strain (SMP-2).</title>
        <authorList>
            <consortium name="US DOE Joint Genome Institute (JGI-PGF)"/>
            <person name="Ivanova N."/>
            <person name="Daum C."/>
            <person name="Lang E."/>
            <person name="Abt B."/>
            <person name="Kopitz M."/>
            <person name="Saunders E."/>
            <person name="Lapidus A."/>
            <person name="Lucas S."/>
            <person name="Glavina Del Rio T."/>
            <person name="Nolan M."/>
            <person name="Tice H."/>
            <person name="Copeland A."/>
            <person name="Cheng J.F."/>
            <person name="Chen F."/>
            <person name="Bruce D."/>
            <person name="Goodwin L."/>
            <person name="Pitluck S."/>
            <person name="Mavromatis K."/>
            <person name="Pati A."/>
            <person name="Mikhailova N."/>
            <person name="Chen A."/>
            <person name="Palaniappan K."/>
            <person name="Land M."/>
            <person name="Hauser L."/>
            <person name="Chang Y.J."/>
            <person name="Jeffries C.D."/>
            <person name="Detter J.C."/>
            <person name="Brettin T."/>
            <person name="Rohde M."/>
            <person name="Goker M."/>
            <person name="Bristow J."/>
            <person name="Markowitz V."/>
            <person name="Eisen J.A."/>
            <person name="Hugenholtz P."/>
            <person name="Kyrpides N.C."/>
            <person name="Klenk H.P."/>
        </authorList>
    </citation>
    <scope>NUCLEOTIDE SEQUENCE [LARGE SCALE GENOMIC DNA]</scope>
    <source>
        <strain evidence="3">DSM 14365 / CIP 107738 / JCM 11303 / AJ 13395 / SMP-2</strain>
    </source>
</reference>
<dbReference type="STRING" id="502025.Hoch_4193"/>
<evidence type="ECO:0000256" key="1">
    <source>
        <dbReference type="SAM" id="SignalP"/>
    </source>
</evidence>
<evidence type="ECO:0000313" key="2">
    <source>
        <dbReference type="EMBL" id="ACY16691.1"/>
    </source>
</evidence>
<accession>D0LKX1</accession>
<dbReference type="Proteomes" id="UP000001880">
    <property type="component" value="Chromosome"/>
</dbReference>
<dbReference type="RefSeq" id="WP_012829289.1">
    <property type="nucleotide sequence ID" value="NC_013440.1"/>
</dbReference>